<accession>A0ABQ5JF77</accession>
<reference evidence="1" key="1">
    <citation type="journal article" date="2022" name="Int. J. Mol. Sci.">
        <title>Draft Genome of Tanacetum Coccineum: Genomic Comparison of Closely Related Tanacetum-Family Plants.</title>
        <authorList>
            <person name="Yamashiro T."/>
            <person name="Shiraishi A."/>
            <person name="Nakayama K."/>
            <person name="Satake H."/>
        </authorList>
    </citation>
    <scope>NUCLEOTIDE SEQUENCE</scope>
</reference>
<dbReference type="Proteomes" id="UP001151760">
    <property type="component" value="Unassembled WGS sequence"/>
</dbReference>
<reference evidence="1" key="2">
    <citation type="submission" date="2022-01" db="EMBL/GenBank/DDBJ databases">
        <authorList>
            <person name="Yamashiro T."/>
            <person name="Shiraishi A."/>
            <person name="Satake H."/>
            <person name="Nakayama K."/>
        </authorList>
    </citation>
    <scope>NUCLEOTIDE SEQUENCE</scope>
</reference>
<organism evidence="1 2">
    <name type="scientific">Tanacetum coccineum</name>
    <dbReference type="NCBI Taxonomy" id="301880"/>
    <lineage>
        <taxon>Eukaryota</taxon>
        <taxon>Viridiplantae</taxon>
        <taxon>Streptophyta</taxon>
        <taxon>Embryophyta</taxon>
        <taxon>Tracheophyta</taxon>
        <taxon>Spermatophyta</taxon>
        <taxon>Magnoliopsida</taxon>
        <taxon>eudicotyledons</taxon>
        <taxon>Gunneridae</taxon>
        <taxon>Pentapetalae</taxon>
        <taxon>asterids</taxon>
        <taxon>campanulids</taxon>
        <taxon>Asterales</taxon>
        <taxon>Asteraceae</taxon>
        <taxon>Asteroideae</taxon>
        <taxon>Anthemideae</taxon>
        <taxon>Anthemidinae</taxon>
        <taxon>Tanacetum</taxon>
    </lineage>
</organism>
<comment type="caution">
    <text evidence="1">The sequence shown here is derived from an EMBL/GenBank/DDBJ whole genome shotgun (WGS) entry which is preliminary data.</text>
</comment>
<sequence>MTILSIIRLSIDKQFGYGYLKEIVVRRENQKENIFNEADFKRLHLNDIEDMYLLIVLKKIVKDVQLRVESYQTKLNITRPQVRCDGIASKEPYIIMYEPRGVVYLNKNNGQYLMRIYEMHKFSDETLKPVRDILNERLHNLALGYNAGMQIELGWKLIRKEQLLCFRRFWLRTLLEKTNHEEL</sequence>
<dbReference type="EMBL" id="BQNB010021844">
    <property type="protein sequence ID" value="GJU10625.1"/>
    <property type="molecule type" value="Genomic_DNA"/>
</dbReference>
<protein>
    <submittedName>
        <fullName evidence="1">Uncharacterized protein</fullName>
    </submittedName>
</protein>
<gene>
    <name evidence="1" type="ORF">Tco_1133021</name>
</gene>
<name>A0ABQ5JF77_9ASTR</name>
<evidence type="ECO:0000313" key="2">
    <source>
        <dbReference type="Proteomes" id="UP001151760"/>
    </source>
</evidence>
<proteinExistence type="predicted"/>
<evidence type="ECO:0000313" key="1">
    <source>
        <dbReference type="EMBL" id="GJU10625.1"/>
    </source>
</evidence>
<keyword evidence="2" id="KW-1185">Reference proteome</keyword>